<evidence type="ECO:0000313" key="1">
    <source>
        <dbReference type="EMBL" id="QFZ83356.1"/>
    </source>
</evidence>
<proteinExistence type="predicted"/>
<accession>A0A5Q0M1P5</accession>
<evidence type="ECO:0000313" key="2">
    <source>
        <dbReference type="Proteomes" id="UP000326780"/>
    </source>
</evidence>
<dbReference type="AlphaFoldDB" id="A0A5Q0M1P5"/>
<reference evidence="1 2" key="1">
    <citation type="submission" date="2019-10" db="EMBL/GenBank/DDBJ databases">
        <title>Complete genome sequence of Variovorax paradoxus 5C-2.</title>
        <authorList>
            <person name="Gogoleva N.E."/>
            <person name="Balkin A.S."/>
        </authorList>
    </citation>
    <scope>NUCLEOTIDE SEQUENCE [LARGE SCALE GENOMIC DNA]</scope>
    <source>
        <strain evidence="1 2">5C-2</strain>
    </source>
</reference>
<protein>
    <submittedName>
        <fullName evidence="1">Peptidase</fullName>
    </submittedName>
</protein>
<name>A0A5Q0M1P5_VARPD</name>
<organism evidence="1 2">
    <name type="scientific">Variovorax paradoxus</name>
    <dbReference type="NCBI Taxonomy" id="34073"/>
    <lineage>
        <taxon>Bacteria</taxon>
        <taxon>Pseudomonadati</taxon>
        <taxon>Pseudomonadota</taxon>
        <taxon>Betaproteobacteria</taxon>
        <taxon>Burkholderiales</taxon>
        <taxon>Comamonadaceae</taxon>
        <taxon>Variovorax</taxon>
    </lineage>
</organism>
<sequence length="309" mass="34574">MLERIHVRDEFRIVYALAGPHALADQRDLNGNGIPDKVEDVATQLVAGRHLFSDLMGFVAPLKQPRYAQATSIDVFLLKLERGNGLAYDEVRNYRLGFDGATGQCALRIDLLNSHVNQNVTPVHELFHLYQYGYTMFKPRWFLEGTARWAEYALRLGSGPQKPLPLSSASLQEQVFGTTYAASNFWNRLAQLLDPAGRMKLPAAVAHLAYVDGSRVVHDDELHGAAFMKAVFESLASLDRDIGAQRGWPAYQWKEADQRSAQFDADIFGRIQSVVRLEARRAGLANSPELDAFLALTPSLQKDLIHEPE</sequence>
<dbReference type="RefSeq" id="WP_153282082.1">
    <property type="nucleotide sequence ID" value="NZ_CP045644.1"/>
</dbReference>
<dbReference type="Proteomes" id="UP000326780">
    <property type="component" value="Chromosome"/>
</dbReference>
<dbReference type="EMBL" id="CP045644">
    <property type="protein sequence ID" value="QFZ83356.1"/>
    <property type="molecule type" value="Genomic_DNA"/>
</dbReference>
<gene>
    <name evidence="1" type="ORF">GFK26_11560</name>
</gene>